<protein>
    <submittedName>
        <fullName evidence="1">Unplaced genomic scaffold scaffold_89, whole genome shotgun sequence</fullName>
    </submittedName>
</protein>
<accession>A0A0C9ZJ90</accession>
<keyword evidence="2" id="KW-1185">Reference proteome</keyword>
<evidence type="ECO:0000313" key="2">
    <source>
        <dbReference type="Proteomes" id="UP000054018"/>
    </source>
</evidence>
<dbReference type="Proteomes" id="UP000054018">
    <property type="component" value="Unassembled WGS sequence"/>
</dbReference>
<reference evidence="1 2" key="1">
    <citation type="submission" date="2014-04" db="EMBL/GenBank/DDBJ databases">
        <authorList>
            <consortium name="DOE Joint Genome Institute"/>
            <person name="Kuo A."/>
            <person name="Kohler A."/>
            <person name="Costa M.D."/>
            <person name="Nagy L.G."/>
            <person name="Floudas D."/>
            <person name="Copeland A."/>
            <person name="Barry K.W."/>
            <person name="Cichocki N."/>
            <person name="Veneault-Fourrey C."/>
            <person name="LaButti K."/>
            <person name="Lindquist E.A."/>
            <person name="Lipzen A."/>
            <person name="Lundell T."/>
            <person name="Morin E."/>
            <person name="Murat C."/>
            <person name="Sun H."/>
            <person name="Tunlid A."/>
            <person name="Henrissat B."/>
            <person name="Grigoriev I.V."/>
            <person name="Hibbett D.S."/>
            <person name="Martin F."/>
            <person name="Nordberg H.P."/>
            <person name="Cantor M.N."/>
            <person name="Hua S.X."/>
        </authorList>
    </citation>
    <scope>NUCLEOTIDE SEQUENCE [LARGE SCALE GENOMIC DNA]</scope>
    <source>
        <strain evidence="1 2">441</strain>
    </source>
</reference>
<name>A0A0C9ZJ90_9AGAM</name>
<dbReference type="EMBL" id="KN833773">
    <property type="protein sequence ID" value="KIK20003.1"/>
    <property type="molecule type" value="Genomic_DNA"/>
</dbReference>
<organism evidence="1 2">
    <name type="scientific">Pisolithus microcarpus 441</name>
    <dbReference type="NCBI Taxonomy" id="765257"/>
    <lineage>
        <taxon>Eukaryota</taxon>
        <taxon>Fungi</taxon>
        <taxon>Dikarya</taxon>
        <taxon>Basidiomycota</taxon>
        <taxon>Agaricomycotina</taxon>
        <taxon>Agaricomycetes</taxon>
        <taxon>Agaricomycetidae</taxon>
        <taxon>Boletales</taxon>
        <taxon>Sclerodermatineae</taxon>
        <taxon>Pisolithaceae</taxon>
        <taxon>Pisolithus</taxon>
    </lineage>
</organism>
<evidence type="ECO:0000313" key="1">
    <source>
        <dbReference type="EMBL" id="KIK20003.1"/>
    </source>
</evidence>
<dbReference type="AlphaFoldDB" id="A0A0C9ZJ90"/>
<sequence length="63" mass="7280">MSTHHSWTRWRQTATAITTELKNLALSAQQTYYEQECPLRDYSQSPDRVIQIGLPPTSEGVRM</sequence>
<reference evidence="2" key="2">
    <citation type="submission" date="2015-01" db="EMBL/GenBank/DDBJ databases">
        <title>Evolutionary Origins and Diversification of the Mycorrhizal Mutualists.</title>
        <authorList>
            <consortium name="DOE Joint Genome Institute"/>
            <consortium name="Mycorrhizal Genomics Consortium"/>
            <person name="Kohler A."/>
            <person name="Kuo A."/>
            <person name="Nagy L.G."/>
            <person name="Floudas D."/>
            <person name="Copeland A."/>
            <person name="Barry K.W."/>
            <person name="Cichocki N."/>
            <person name="Veneault-Fourrey C."/>
            <person name="LaButti K."/>
            <person name="Lindquist E.A."/>
            <person name="Lipzen A."/>
            <person name="Lundell T."/>
            <person name="Morin E."/>
            <person name="Murat C."/>
            <person name="Riley R."/>
            <person name="Ohm R."/>
            <person name="Sun H."/>
            <person name="Tunlid A."/>
            <person name="Henrissat B."/>
            <person name="Grigoriev I.V."/>
            <person name="Hibbett D.S."/>
            <person name="Martin F."/>
        </authorList>
    </citation>
    <scope>NUCLEOTIDE SEQUENCE [LARGE SCALE GENOMIC DNA]</scope>
    <source>
        <strain evidence="2">441</strain>
    </source>
</reference>
<gene>
    <name evidence="1" type="ORF">PISMIDRAFT_13267</name>
</gene>
<proteinExistence type="predicted"/>
<dbReference type="HOGENOM" id="CLU_2886735_0_0_1"/>